<protein>
    <submittedName>
        <fullName evidence="1">Uncharacterized protein</fullName>
    </submittedName>
</protein>
<gene>
    <name evidence="1" type="ORF">FA13DRAFT_1643673</name>
</gene>
<feature type="non-terminal residue" evidence="1">
    <location>
        <position position="1"/>
    </location>
</feature>
<evidence type="ECO:0000313" key="2">
    <source>
        <dbReference type="Proteomes" id="UP000298030"/>
    </source>
</evidence>
<dbReference type="AlphaFoldDB" id="A0A4Y7SH75"/>
<evidence type="ECO:0000313" key="1">
    <source>
        <dbReference type="EMBL" id="TEB21081.1"/>
    </source>
</evidence>
<proteinExistence type="predicted"/>
<name>A0A4Y7SH75_COPMI</name>
<reference evidence="1 2" key="1">
    <citation type="journal article" date="2019" name="Nat. Ecol. Evol.">
        <title>Megaphylogeny resolves global patterns of mushroom evolution.</title>
        <authorList>
            <person name="Varga T."/>
            <person name="Krizsan K."/>
            <person name="Foldi C."/>
            <person name="Dima B."/>
            <person name="Sanchez-Garcia M."/>
            <person name="Sanchez-Ramirez S."/>
            <person name="Szollosi G.J."/>
            <person name="Szarkandi J.G."/>
            <person name="Papp V."/>
            <person name="Albert L."/>
            <person name="Andreopoulos W."/>
            <person name="Angelini C."/>
            <person name="Antonin V."/>
            <person name="Barry K.W."/>
            <person name="Bougher N.L."/>
            <person name="Buchanan P."/>
            <person name="Buyck B."/>
            <person name="Bense V."/>
            <person name="Catcheside P."/>
            <person name="Chovatia M."/>
            <person name="Cooper J."/>
            <person name="Damon W."/>
            <person name="Desjardin D."/>
            <person name="Finy P."/>
            <person name="Geml J."/>
            <person name="Haridas S."/>
            <person name="Hughes K."/>
            <person name="Justo A."/>
            <person name="Karasinski D."/>
            <person name="Kautmanova I."/>
            <person name="Kiss B."/>
            <person name="Kocsube S."/>
            <person name="Kotiranta H."/>
            <person name="LaButti K.M."/>
            <person name="Lechner B.E."/>
            <person name="Liimatainen K."/>
            <person name="Lipzen A."/>
            <person name="Lukacs Z."/>
            <person name="Mihaltcheva S."/>
            <person name="Morgado L.N."/>
            <person name="Niskanen T."/>
            <person name="Noordeloos M.E."/>
            <person name="Ohm R.A."/>
            <person name="Ortiz-Santana B."/>
            <person name="Ovrebo C."/>
            <person name="Racz N."/>
            <person name="Riley R."/>
            <person name="Savchenko A."/>
            <person name="Shiryaev A."/>
            <person name="Soop K."/>
            <person name="Spirin V."/>
            <person name="Szebenyi C."/>
            <person name="Tomsovsky M."/>
            <person name="Tulloss R.E."/>
            <person name="Uehling J."/>
            <person name="Grigoriev I.V."/>
            <person name="Vagvolgyi C."/>
            <person name="Papp T."/>
            <person name="Martin F.M."/>
            <person name="Miettinen O."/>
            <person name="Hibbett D.S."/>
            <person name="Nagy L.G."/>
        </authorList>
    </citation>
    <scope>NUCLEOTIDE SEQUENCE [LARGE SCALE GENOMIC DNA]</scope>
    <source>
        <strain evidence="1 2">FP101781</strain>
    </source>
</reference>
<dbReference type="EMBL" id="QPFP01000123">
    <property type="protein sequence ID" value="TEB21081.1"/>
    <property type="molecule type" value="Genomic_DNA"/>
</dbReference>
<organism evidence="1 2">
    <name type="scientific">Coprinellus micaceus</name>
    <name type="common">Glistening ink-cap mushroom</name>
    <name type="synonym">Coprinus micaceus</name>
    <dbReference type="NCBI Taxonomy" id="71717"/>
    <lineage>
        <taxon>Eukaryota</taxon>
        <taxon>Fungi</taxon>
        <taxon>Dikarya</taxon>
        <taxon>Basidiomycota</taxon>
        <taxon>Agaricomycotina</taxon>
        <taxon>Agaricomycetes</taxon>
        <taxon>Agaricomycetidae</taxon>
        <taxon>Agaricales</taxon>
        <taxon>Agaricineae</taxon>
        <taxon>Psathyrellaceae</taxon>
        <taxon>Coprinellus</taxon>
    </lineage>
</organism>
<dbReference type="OrthoDB" id="2953545at2759"/>
<dbReference type="Proteomes" id="UP000298030">
    <property type="component" value="Unassembled WGS sequence"/>
</dbReference>
<comment type="caution">
    <text evidence="1">The sequence shown here is derived from an EMBL/GenBank/DDBJ whole genome shotgun (WGS) entry which is preliminary data.</text>
</comment>
<sequence length="328" mass="36720">SSPSIVVHDPITTILWCDDLPWLCVGEVVGIRLDGKAVEEITHNMLPEDAMSHVFQLQGLRPATIEEDPSQSSDWRTCNIQDHTFTIPGRLAEPLNPTIASMPANPSKVFYLLDSALLVSVAAGLLACFLCEDERDLKGLRGANTFECEFCEHSPALDISQSLRVIEHNAAHLLHDVKTKVSDQLCGLCLRPSPLCQFFLKKGKGAEASLTIDKKRSNCKYTIKFYYHKAATSTSSAPCSNIPLQCPRCPPTSPAIWKYNMKVHFKEKHANHVNTSTYSDIWDLTNFEKQSIKQIWKARYTTLVRRSKKTDSITIVASESHKSNNYTV</sequence>
<keyword evidence="2" id="KW-1185">Reference proteome</keyword>
<accession>A0A4Y7SH75</accession>